<evidence type="ECO:0000313" key="14">
    <source>
        <dbReference type="EMBL" id="MCV3215871.1"/>
    </source>
</evidence>
<evidence type="ECO:0000256" key="4">
    <source>
        <dbReference type="ARBA" id="ARBA00022670"/>
    </source>
</evidence>
<dbReference type="EMBL" id="JAOWRF010000296">
    <property type="protein sequence ID" value="MCV3215871.1"/>
    <property type="molecule type" value="Genomic_DNA"/>
</dbReference>
<accession>A0ABT3B3A8</accession>
<keyword evidence="9 12" id="KW-1133">Transmembrane helix</keyword>
<dbReference type="PANTHER" id="PTHR43221:SF1">
    <property type="entry name" value="PROTEASE HTPX"/>
    <property type="match status" value="1"/>
</dbReference>
<evidence type="ECO:0000256" key="9">
    <source>
        <dbReference type="ARBA" id="ARBA00022989"/>
    </source>
</evidence>
<reference evidence="14 15" key="1">
    <citation type="submission" date="2022-10" db="EMBL/GenBank/DDBJ databases">
        <title>Identification of biosynthetic pathway for the production of the potent trypsin inhibitor radiosumin.</title>
        <authorList>
            <person name="Fewer D.P."/>
            <person name="Delbaje E."/>
            <person name="Ouyang X."/>
            <person name="Agostino P.D."/>
            <person name="Wahlsten M."/>
            <person name="Jokela J."/>
            <person name="Permi P."/>
            <person name="Haapaniemi E."/>
            <person name="Koistinen H."/>
        </authorList>
    </citation>
    <scope>NUCLEOTIDE SEQUENCE [LARGE SCALE GENOMIC DNA]</scope>
    <source>
        <strain evidence="14 15">NIES-515</strain>
    </source>
</reference>
<feature type="transmembrane region" description="Helical" evidence="12">
    <location>
        <begin position="379"/>
        <end position="399"/>
    </location>
</feature>
<evidence type="ECO:0000256" key="11">
    <source>
        <dbReference type="ARBA" id="ARBA00023136"/>
    </source>
</evidence>
<dbReference type="InterPro" id="IPR050083">
    <property type="entry name" value="HtpX_protease"/>
</dbReference>
<dbReference type="RefSeq" id="WP_263747518.1">
    <property type="nucleotide sequence ID" value="NZ_JAOWRF010000296.1"/>
</dbReference>
<comment type="cofactor">
    <cofactor evidence="1">
        <name>Zn(2+)</name>
        <dbReference type="ChEBI" id="CHEBI:29105"/>
    </cofactor>
</comment>
<feature type="transmembrane region" description="Helical" evidence="12">
    <location>
        <begin position="342"/>
        <end position="359"/>
    </location>
</feature>
<dbReference type="GO" id="GO:0008237">
    <property type="term" value="F:metallopeptidase activity"/>
    <property type="evidence" value="ECO:0007669"/>
    <property type="project" value="UniProtKB-KW"/>
</dbReference>
<dbReference type="InterPro" id="IPR001915">
    <property type="entry name" value="Peptidase_M48"/>
</dbReference>
<evidence type="ECO:0000256" key="6">
    <source>
        <dbReference type="ARBA" id="ARBA00022723"/>
    </source>
</evidence>
<feature type="transmembrane region" description="Helical" evidence="12">
    <location>
        <begin position="230"/>
        <end position="250"/>
    </location>
</feature>
<dbReference type="Gene3D" id="3.30.2010.10">
    <property type="entry name" value="Metalloproteases ('zincins'), catalytic domain"/>
    <property type="match status" value="1"/>
</dbReference>
<comment type="caution">
    <text evidence="14">The sequence shown here is derived from an EMBL/GenBank/DDBJ whole genome shotgun (WGS) entry which is preliminary data.</text>
</comment>
<evidence type="ECO:0000313" key="15">
    <source>
        <dbReference type="Proteomes" id="UP001526143"/>
    </source>
</evidence>
<keyword evidence="7 14" id="KW-0378">Hydrolase</keyword>
<feature type="transmembrane region" description="Helical" evidence="12">
    <location>
        <begin position="574"/>
        <end position="597"/>
    </location>
</feature>
<evidence type="ECO:0000256" key="5">
    <source>
        <dbReference type="ARBA" id="ARBA00022692"/>
    </source>
</evidence>
<dbReference type="InterPro" id="IPR011990">
    <property type="entry name" value="TPR-like_helical_dom_sf"/>
</dbReference>
<name>A0ABT3B3A8_9CYAN</name>
<evidence type="ECO:0000256" key="10">
    <source>
        <dbReference type="ARBA" id="ARBA00023049"/>
    </source>
</evidence>
<dbReference type="Pfam" id="PF01435">
    <property type="entry name" value="Peptidase_M48"/>
    <property type="match status" value="1"/>
</dbReference>
<protein>
    <submittedName>
        <fullName evidence="14">M48 family metalloprotease</fullName>
        <ecNumber evidence="14">3.4.24.-</ecNumber>
    </submittedName>
</protein>
<keyword evidence="3" id="KW-1003">Cell membrane</keyword>
<keyword evidence="15" id="KW-1185">Reference proteome</keyword>
<dbReference type="Proteomes" id="UP001526143">
    <property type="component" value="Unassembled WGS sequence"/>
</dbReference>
<evidence type="ECO:0000259" key="13">
    <source>
        <dbReference type="Pfam" id="PF01435"/>
    </source>
</evidence>
<proteinExistence type="predicted"/>
<feature type="transmembrane region" description="Helical" evidence="12">
    <location>
        <begin position="724"/>
        <end position="743"/>
    </location>
</feature>
<comment type="subcellular location">
    <subcellularLocation>
        <location evidence="2">Cell membrane</location>
        <topology evidence="2">Multi-pass membrane protein</topology>
    </subcellularLocation>
</comment>
<gene>
    <name evidence="14" type="ORF">OGM63_20565</name>
</gene>
<feature type="transmembrane region" description="Helical" evidence="12">
    <location>
        <begin position="536"/>
        <end position="562"/>
    </location>
</feature>
<evidence type="ECO:0000256" key="2">
    <source>
        <dbReference type="ARBA" id="ARBA00004651"/>
    </source>
</evidence>
<organism evidence="14 15">
    <name type="scientific">Plectonema radiosum NIES-515</name>
    <dbReference type="NCBI Taxonomy" id="2986073"/>
    <lineage>
        <taxon>Bacteria</taxon>
        <taxon>Bacillati</taxon>
        <taxon>Cyanobacteriota</taxon>
        <taxon>Cyanophyceae</taxon>
        <taxon>Oscillatoriophycideae</taxon>
        <taxon>Oscillatoriales</taxon>
        <taxon>Microcoleaceae</taxon>
        <taxon>Plectonema</taxon>
    </lineage>
</organism>
<evidence type="ECO:0000256" key="8">
    <source>
        <dbReference type="ARBA" id="ARBA00022833"/>
    </source>
</evidence>
<evidence type="ECO:0000256" key="7">
    <source>
        <dbReference type="ARBA" id="ARBA00022801"/>
    </source>
</evidence>
<keyword evidence="11 12" id="KW-0472">Membrane</keyword>
<evidence type="ECO:0000256" key="12">
    <source>
        <dbReference type="SAM" id="Phobius"/>
    </source>
</evidence>
<feature type="domain" description="Peptidase M48" evidence="13">
    <location>
        <begin position="293"/>
        <end position="506"/>
    </location>
</feature>
<dbReference type="SUPFAM" id="SSF48452">
    <property type="entry name" value="TPR-like"/>
    <property type="match status" value="1"/>
</dbReference>
<keyword evidence="10 14" id="KW-0482">Metalloprotease</keyword>
<keyword evidence="8" id="KW-0862">Zinc</keyword>
<evidence type="ECO:0000256" key="3">
    <source>
        <dbReference type="ARBA" id="ARBA00022475"/>
    </source>
</evidence>
<keyword evidence="4" id="KW-0645">Protease</keyword>
<sequence>MPTHAESPLEAGLAALKLGDYKNAIAQLEPIASNTDARLVAVLQAKVGLVMAYARSGDNSRAIALCQTLTEINNPQVKQWADRALKELTKPKKSDIKSKKSETGFVPIKNSEDNYRPEPPAVNPLNSSVTQVVVKINNSSNESDNFLPPQNRVQNKNTQMYWRHAGRAKVWQPRHKSNLLPLRLLTAGTFIALFWVMRAILKLLMNWSNHILYNIRLQPLQLFYRDPTQFLLWALGILILASPWLLDWLLTNFYGRQELPKETLNAHSREAVRLLQRYCQQRRWPSPKLSILPITAPIALSYGHLPRTARIVVSLGLLEQLADDEIATIYASQLAHIAHGDCIVMSLVLLVTLPIYRVYEQVSQWTDNISNKILQLPGVVISSLAYGVWCLLTGTALWLSKLRLYYSDRLAAEITGNPNALIRALLKISIGVATDIEKQEHTSWQLESLNIFAPVSYQQSLCLGSIAGQISFESFLMWDSLNPYRRWFTINNSHPIIGDRIQRLCEIARHWHLDLELYLTNQQPLKIKSHSFVLQIAPFLGIPFGLMFAGLLCLVWQIAFAFKLFNLKWIYDDWSFVTGCVLIGISIGTIMRILYFFPDADMKPSILQSFWTDASTTIHTGDRLPNLLANPSALPIDSIRVRLVGKLLGRRGTSNSLEQDLILQTNTGLVKLHHISGLVQLVNPQDWIGRQITVTGWFRRGATPWIDIQSLQTQNGQTINSLHLLWSMLLAVATLTWGGYILLKG</sequence>
<keyword evidence="5 12" id="KW-0812">Transmembrane</keyword>
<dbReference type="PANTHER" id="PTHR43221">
    <property type="entry name" value="PROTEASE HTPX"/>
    <property type="match status" value="1"/>
</dbReference>
<keyword evidence="6" id="KW-0479">Metal-binding</keyword>
<feature type="transmembrane region" description="Helical" evidence="12">
    <location>
        <begin position="182"/>
        <end position="201"/>
    </location>
</feature>
<evidence type="ECO:0000256" key="1">
    <source>
        <dbReference type="ARBA" id="ARBA00001947"/>
    </source>
</evidence>
<dbReference type="EC" id="3.4.24.-" evidence="14"/>